<accession>A0A4Q4TXM3</accession>
<feature type="compositionally biased region" description="Low complexity" evidence="1">
    <location>
        <begin position="1"/>
        <end position="18"/>
    </location>
</feature>
<gene>
    <name evidence="2" type="ORF">DL764_000704</name>
</gene>
<sequence length="95" mass="9876">MGQSAATHLLPTTAAPSTQKRDGRSGLQHGSEAQTVEPHLSGRHAALAAPAAYHAISVDVVVRVGAVMRDLHHRHTIHSRGLGPDPGVDIGLLAD</sequence>
<comment type="caution">
    <text evidence="2">The sequence shown here is derived from an EMBL/GenBank/DDBJ whole genome shotgun (WGS) entry which is preliminary data.</text>
</comment>
<reference evidence="2 3" key="1">
    <citation type="submission" date="2018-06" db="EMBL/GenBank/DDBJ databases">
        <title>Complete Genomes of Monosporascus.</title>
        <authorList>
            <person name="Robinson A.J."/>
            <person name="Natvig D.O."/>
        </authorList>
    </citation>
    <scope>NUCLEOTIDE SEQUENCE [LARGE SCALE GENOMIC DNA]</scope>
    <source>
        <strain evidence="2 3">CBS 110550</strain>
    </source>
</reference>
<evidence type="ECO:0000256" key="1">
    <source>
        <dbReference type="SAM" id="MobiDB-lite"/>
    </source>
</evidence>
<keyword evidence="3" id="KW-1185">Reference proteome</keyword>
<evidence type="ECO:0000313" key="3">
    <source>
        <dbReference type="Proteomes" id="UP000293360"/>
    </source>
</evidence>
<feature type="region of interest" description="Disordered" evidence="1">
    <location>
        <begin position="76"/>
        <end position="95"/>
    </location>
</feature>
<proteinExistence type="predicted"/>
<dbReference type="AlphaFoldDB" id="A0A4Q4TXM3"/>
<name>A0A4Q4TXM3_9PEZI</name>
<organism evidence="2 3">
    <name type="scientific">Monosporascus ibericus</name>
    <dbReference type="NCBI Taxonomy" id="155417"/>
    <lineage>
        <taxon>Eukaryota</taxon>
        <taxon>Fungi</taxon>
        <taxon>Dikarya</taxon>
        <taxon>Ascomycota</taxon>
        <taxon>Pezizomycotina</taxon>
        <taxon>Sordariomycetes</taxon>
        <taxon>Xylariomycetidae</taxon>
        <taxon>Xylariales</taxon>
        <taxon>Xylariales incertae sedis</taxon>
        <taxon>Monosporascus</taxon>
    </lineage>
</organism>
<feature type="region of interest" description="Disordered" evidence="1">
    <location>
        <begin position="1"/>
        <end position="42"/>
    </location>
</feature>
<dbReference type="EMBL" id="QJNU01000019">
    <property type="protein sequence ID" value="RYP10370.1"/>
    <property type="molecule type" value="Genomic_DNA"/>
</dbReference>
<dbReference type="Proteomes" id="UP000293360">
    <property type="component" value="Unassembled WGS sequence"/>
</dbReference>
<protein>
    <submittedName>
        <fullName evidence="2">Uncharacterized protein</fullName>
    </submittedName>
</protein>
<evidence type="ECO:0000313" key="2">
    <source>
        <dbReference type="EMBL" id="RYP10370.1"/>
    </source>
</evidence>